<evidence type="ECO:0000313" key="2">
    <source>
        <dbReference type="EMBL" id="MDX7988919.1"/>
    </source>
</evidence>
<dbReference type="Proteomes" id="UP001271890">
    <property type="component" value="Unassembled WGS sequence"/>
</dbReference>
<dbReference type="SUPFAM" id="SSF52777">
    <property type="entry name" value="CoA-dependent acyltransferases"/>
    <property type="match status" value="2"/>
</dbReference>
<dbReference type="Gene3D" id="3.30.559.10">
    <property type="entry name" value="Chloramphenicol acetyltransferase-like domain"/>
    <property type="match status" value="1"/>
</dbReference>
<sequence length="426" mass="47399">MRQNYIISFADEPSIVVPSTVSLREKWIGAMLDQTGRAYTGALRLDFSPGCVSERIFSAIVDTLTQHPILGAQFDIEGDQLIGRAPNKTTLRNALWDCLNFKHAGITDEVFLAYRAKKASEPGLRIASITDDIGIHVWIGFWTYTCDGASIDLLIEDIVQCYCGKSKVSKCWIEYAHMVNARVSKQVINLQERIEIYPGLGPYGLDAIRKTPKGSMGAMKSAKFSSSVLRSVVSAYARAYRVTPFVLLFSIFQRAISVVSGVTTVVTGVPFINRKSSDEFKVVGPLSNTVPITTYHMQDEPIPSMLIRLQRDVIKASARQDIELAALYPDGISPRTVAYELPFPQLFNAWNSQCDGTRISLSDSEWMALQLLPNDTCRAGFEITLDEHSEYISGRIDMDIDAYGKCVEQVIKHMIKDLESISLDSV</sequence>
<evidence type="ECO:0000313" key="3">
    <source>
        <dbReference type="Proteomes" id="UP001271890"/>
    </source>
</evidence>
<proteinExistence type="predicted"/>
<protein>
    <submittedName>
        <fullName evidence="2">Non-ribosomal peptide synthase</fullName>
    </submittedName>
</protein>
<feature type="domain" description="Condensation" evidence="1">
    <location>
        <begin position="27"/>
        <end position="353"/>
    </location>
</feature>
<comment type="caution">
    <text evidence="2">The sequence shown here is derived from an EMBL/GenBank/DDBJ whole genome shotgun (WGS) entry which is preliminary data.</text>
</comment>
<evidence type="ECO:0000259" key="1">
    <source>
        <dbReference type="Pfam" id="PF00668"/>
    </source>
</evidence>
<accession>A0ABU4SDQ8</accession>
<reference evidence="3" key="1">
    <citation type="journal article" date="2024" name="Toxins">
        <title>Genome Sequence Analysis of Native Xenorhabdus Strains Isolated from Entomopathogenic Nematodes in Argentina.</title>
        <authorList>
            <person name="Palma L."/>
            <person name="Frizzo L."/>
            <person name="Kaiser S."/>
            <person name="Berry C."/>
            <person name="Caballero P."/>
            <person name="Bode H.B."/>
            <person name="Del Valle E.E."/>
        </authorList>
    </citation>
    <scope>NUCLEOTIDE SEQUENCE [LARGE SCALE GENOMIC DNA]</scope>
    <source>
        <strain evidence="3">12</strain>
    </source>
</reference>
<dbReference type="Pfam" id="PF00668">
    <property type="entry name" value="Condensation"/>
    <property type="match status" value="1"/>
</dbReference>
<organism evidence="2 3">
    <name type="scientific">Xenorhabdus santafensis</name>
    <dbReference type="NCBI Taxonomy" id="2582833"/>
    <lineage>
        <taxon>Bacteria</taxon>
        <taxon>Pseudomonadati</taxon>
        <taxon>Pseudomonadota</taxon>
        <taxon>Gammaproteobacteria</taxon>
        <taxon>Enterobacterales</taxon>
        <taxon>Morganellaceae</taxon>
        <taxon>Xenorhabdus</taxon>
    </lineage>
</organism>
<gene>
    <name evidence="2" type="ORF">FE392_16570</name>
</gene>
<dbReference type="EMBL" id="VCDN01000075">
    <property type="protein sequence ID" value="MDX7988919.1"/>
    <property type="molecule type" value="Genomic_DNA"/>
</dbReference>
<keyword evidence="3" id="KW-1185">Reference proteome</keyword>
<dbReference type="InterPro" id="IPR023213">
    <property type="entry name" value="CAT-like_dom_sf"/>
</dbReference>
<dbReference type="InterPro" id="IPR001242">
    <property type="entry name" value="Condensation_dom"/>
</dbReference>
<name>A0ABU4SDQ8_9GAMM</name>
<dbReference type="Gene3D" id="3.30.559.30">
    <property type="entry name" value="Nonribosomal peptide synthetase, condensation domain"/>
    <property type="match status" value="1"/>
</dbReference>